<feature type="binding site" evidence="12">
    <location>
        <position position="358"/>
    </location>
    <ligand>
        <name>Mg(2+)</name>
        <dbReference type="ChEBI" id="CHEBI:18420"/>
    </ligand>
</feature>
<dbReference type="GO" id="GO:0006097">
    <property type="term" value="P:glyoxylate cycle"/>
    <property type="evidence" value="ECO:0007669"/>
    <property type="project" value="UniProtKB-KW"/>
</dbReference>
<keyword evidence="3 12" id="KW-0479">Metal-binding</keyword>
<dbReference type="GO" id="GO:0004450">
    <property type="term" value="F:isocitrate dehydrogenase (NADP+) activity"/>
    <property type="evidence" value="ECO:0007669"/>
    <property type="project" value="UniProtKB-EC"/>
</dbReference>
<evidence type="ECO:0000256" key="8">
    <source>
        <dbReference type="ARBA" id="ARBA00046318"/>
    </source>
</evidence>
<dbReference type="KEGG" id="avc:NCTC10951_01410"/>
<evidence type="ECO:0000313" key="14">
    <source>
        <dbReference type="EMBL" id="VEI15919.1"/>
    </source>
</evidence>
<dbReference type="PANTHER" id="PTHR36999:SF1">
    <property type="entry name" value="ISOCITRATE DEHYDROGENASE (NADP(+))"/>
    <property type="match status" value="1"/>
</dbReference>
<name>A0A3S4Z8P0_ACTVI</name>
<gene>
    <name evidence="14" type="primary">icd</name>
    <name evidence="14" type="ORF">NCTC10951_01410</name>
</gene>
<evidence type="ECO:0000256" key="11">
    <source>
        <dbReference type="PIRSR" id="PIRSR009407-2"/>
    </source>
</evidence>
<dbReference type="RefSeq" id="WP_126414005.1">
    <property type="nucleotide sequence ID" value="NZ_JASPER010000033.1"/>
</dbReference>
<keyword evidence="5 9" id="KW-0521">NADP</keyword>
<accession>A0A3S4Z8P0</accession>
<feature type="binding site" evidence="13">
    <location>
        <position position="603"/>
    </location>
    <ligand>
        <name>NADP(+)</name>
        <dbReference type="ChEBI" id="CHEBI:58349"/>
    </ligand>
</feature>
<proteinExistence type="inferred from homology"/>
<dbReference type="OrthoDB" id="9807643at2"/>
<evidence type="ECO:0000256" key="1">
    <source>
        <dbReference type="ARBA" id="ARBA00022435"/>
    </source>
</evidence>
<evidence type="ECO:0000256" key="9">
    <source>
        <dbReference type="PIRNR" id="PIRNR009407"/>
    </source>
</evidence>
<feature type="binding site" evidence="13">
    <location>
        <position position="663"/>
    </location>
    <ligand>
        <name>NADP(+)</name>
        <dbReference type="ChEBI" id="CHEBI:58349"/>
    </ligand>
</feature>
<feature type="binding site" evidence="12">
    <location>
        <position position="562"/>
    </location>
    <ligand>
        <name>Mg(2+)</name>
        <dbReference type="ChEBI" id="CHEBI:18420"/>
    </ligand>
</feature>
<evidence type="ECO:0000256" key="2">
    <source>
        <dbReference type="ARBA" id="ARBA00022532"/>
    </source>
</evidence>
<evidence type="ECO:0000256" key="5">
    <source>
        <dbReference type="ARBA" id="ARBA00022857"/>
    </source>
</evidence>
<comment type="similarity">
    <text evidence="8 9">Belongs to the monomeric-type IDH family.</text>
</comment>
<sequence>MTVQSAQPAQSRQSAQAAEPDVIYTWTDEAPMLATHSFLPIVRGFAQRAGVSVGTADISLAGRILAAFSLADDDLARLGELTQSPTATIIKLPNISASLPQLKAAIAELQALGYEVPDYPDAPATPAEREARAAYDAVKGSAVNPVLREGNSDRRAPAAVKAYARSHPHSMGAWSPESRTRVATMEAGDFRHNERSVVVPEAGTLQIRLRPADGAAPVILRESLPVSAGEVVDATFMSAAALDEFLARQVAAAKDEDLLLSVHLKATMMKVSDPLIFGHAVRAALPGVFATYGEALAEAGLRAEDGLASILAGLEALPQGEQIRAAIEAELAAGPRLSMVDSDRGITNLHVPSDVIIDASMPAMIRGGGHLWGPDGRTADTIAVIPDSSYAGVYQAVIDDCRTHGALDPATMGSVPNVGLMARKAEEYGSHDKTFLVPADGTVEVVVTEGAGAEPGTVLLSHEVEAGDIWRACTTQDAPVRDWVHLAVTRARATGAPAVFWLDPERGHDAVLIDLVRRYLAEEDTEGLDIRVLDPMAATRLSLERARRGEDTISVTGNVLRDYNTDLFPILEVGTSAKMLSVVPLMNGGGLYETGAGGSAPKHVRQLLEEDYLRWDSLGEFLALAEALHHVAQVSGNDRAEVLADALEAATTRLLEDNRSPARRLGQVDNRGSHAWLALYWAGELAAQETSPELAAVFAPIAQQLEAFNDTIQAELLAVQGSPVDIGGYYRPDAALTDAVMRPSTTLNAVVEALV</sequence>
<dbReference type="PANTHER" id="PTHR36999">
    <property type="entry name" value="ISOCITRATE DEHYDROGENASE [NADP]"/>
    <property type="match status" value="1"/>
</dbReference>
<keyword evidence="4 12" id="KW-0460">Magnesium</keyword>
<dbReference type="EC" id="1.1.1.42" evidence="9"/>
<feature type="binding site" evidence="11">
    <location>
        <begin position="141"/>
        <end position="148"/>
    </location>
    <ligand>
        <name>substrate</name>
    </ligand>
</feature>
<dbReference type="Gene3D" id="3.40.718.10">
    <property type="entry name" value="Isopropylmalate Dehydrogenase"/>
    <property type="match status" value="1"/>
</dbReference>
<feature type="binding site" evidence="13">
    <location>
        <begin position="91"/>
        <end position="96"/>
    </location>
    <ligand>
        <name>NADP(+)</name>
        <dbReference type="ChEBI" id="CHEBI:58349"/>
    </ligand>
</feature>
<dbReference type="SUPFAM" id="SSF53659">
    <property type="entry name" value="Isocitrate/Isopropylmalate dehydrogenase-like"/>
    <property type="match status" value="1"/>
</dbReference>
<keyword evidence="2 9" id="KW-0816">Tricarboxylic acid cycle</keyword>
<dbReference type="NCBIfam" id="TIGR00178">
    <property type="entry name" value="monomer_idh"/>
    <property type="match status" value="1"/>
</dbReference>
<dbReference type="PIRSF" id="PIRSF009407">
    <property type="entry name" value="IDH_monmr"/>
    <property type="match status" value="1"/>
</dbReference>
<feature type="binding site" evidence="11">
    <location>
        <position position="561"/>
    </location>
    <ligand>
        <name>D-threo-isocitrate</name>
        <dbReference type="ChEBI" id="CHEBI:15562"/>
    </ligand>
</feature>
<comment type="cofactor">
    <cofactor evidence="12">
        <name>Mg(2+)</name>
        <dbReference type="ChEBI" id="CHEBI:18420"/>
    </cofactor>
    <cofactor evidence="12">
        <name>Mn(2+)</name>
        <dbReference type="ChEBI" id="CHEBI:29035"/>
    </cofactor>
    <text evidence="12">Binds 1 Mg(2+) or Mn(2+) ion per subunit.</text>
</comment>
<dbReference type="InterPro" id="IPR004436">
    <property type="entry name" value="Isocitrate_DH_NADP_mono"/>
</dbReference>
<keyword evidence="1 9" id="KW-0329">Glyoxylate bypass</keyword>
<evidence type="ECO:0000256" key="3">
    <source>
        <dbReference type="ARBA" id="ARBA00022723"/>
    </source>
</evidence>
<evidence type="ECO:0000256" key="13">
    <source>
        <dbReference type="PIRSR" id="PIRSR009407-4"/>
    </source>
</evidence>
<dbReference type="Proteomes" id="UP000268658">
    <property type="component" value="Chromosome"/>
</dbReference>
<evidence type="ECO:0000256" key="4">
    <source>
        <dbReference type="ARBA" id="ARBA00022842"/>
    </source>
</evidence>
<dbReference type="AlphaFoldDB" id="A0A3S4Z8P0"/>
<feature type="binding site" evidence="11">
    <location>
        <position position="154"/>
    </location>
    <ligand>
        <name>D-threo-isocitrate</name>
        <dbReference type="ChEBI" id="CHEBI:15562"/>
    </ligand>
</feature>
<evidence type="ECO:0000256" key="7">
    <source>
        <dbReference type="ARBA" id="ARBA00023554"/>
    </source>
</evidence>
<feature type="binding site" evidence="13">
    <location>
        <begin position="614"/>
        <end position="616"/>
    </location>
    <ligand>
        <name>NADP(+)</name>
        <dbReference type="ChEBI" id="CHEBI:58349"/>
    </ligand>
</feature>
<dbReference type="GO" id="GO:0046872">
    <property type="term" value="F:metal ion binding"/>
    <property type="evidence" value="ECO:0007669"/>
    <property type="project" value="UniProtKB-KW"/>
</dbReference>
<reference evidence="14 15" key="1">
    <citation type="submission" date="2018-12" db="EMBL/GenBank/DDBJ databases">
        <authorList>
            <consortium name="Pathogen Informatics"/>
        </authorList>
    </citation>
    <scope>NUCLEOTIDE SEQUENCE [LARGE SCALE GENOMIC DNA]</scope>
    <source>
        <strain evidence="14 15">NCTC10951</strain>
    </source>
</reference>
<evidence type="ECO:0000313" key="15">
    <source>
        <dbReference type="Proteomes" id="UP000268658"/>
    </source>
</evidence>
<feature type="binding site" evidence="13">
    <location>
        <position position="144"/>
    </location>
    <ligand>
        <name>NADP(+)</name>
        <dbReference type="ChEBI" id="CHEBI:58349"/>
    </ligand>
</feature>
<feature type="site" description="Critical for catalysis" evidence="10">
    <location>
        <position position="428"/>
    </location>
</feature>
<keyword evidence="6 9" id="KW-0560">Oxidoreductase</keyword>
<evidence type="ECO:0000256" key="12">
    <source>
        <dbReference type="PIRSR" id="PIRSR009407-3"/>
    </source>
</evidence>
<feature type="binding site" evidence="12">
    <location>
        <position position="566"/>
    </location>
    <ligand>
        <name>Mg(2+)</name>
        <dbReference type="ChEBI" id="CHEBI:18420"/>
    </ligand>
</feature>
<evidence type="ECO:0000256" key="10">
    <source>
        <dbReference type="PIRSR" id="PIRSR009407-1"/>
    </source>
</evidence>
<dbReference type="EMBL" id="LR134477">
    <property type="protein sequence ID" value="VEI15919.1"/>
    <property type="molecule type" value="Genomic_DNA"/>
</dbReference>
<organism evidence="14 15">
    <name type="scientific">Actinomyces viscosus</name>
    <dbReference type="NCBI Taxonomy" id="1656"/>
    <lineage>
        <taxon>Bacteria</taxon>
        <taxon>Bacillati</taxon>
        <taxon>Actinomycetota</taxon>
        <taxon>Actinomycetes</taxon>
        <taxon>Actinomycetales</taxon>
        <taxon>Actinomycetaceae</taxon>
        <taxon>Actinomyces</taxon>
    </lineage>
</organism>
<feature type="site" description="Critical for catalysis" evidence="10">
    <location>
        <position position="265"/>
    </location>
</feature>
<feature type="binding site" evidence="13">
    <location>
        <begin position="598"/>
        <end position="599"/>
    </location>
    <ligand>
        <name>NADP(+)</name>
        <dbReference type="ChEBI" id="CHEBI:58349"/>
    </ligand>
</feature>
<protein>
    <recommendedName>
        <fullName evidence="9">Isocitrate dehydrogenase [NADP]</fullName>
        <ecNumber evidence="9">1.1.1.42</ecNumber>
    </recommendedName>
    <alternativeName>
        <fullName evidence="9">Oxalosuccinate decarboxylase</fullName>
    </alternativeName>
</protein>
<comment type="catalytic activity">
    <reaction evidence="7 9">
        <text>D-threo-isocitrate + NADP(+) = 2-oxoglutarate + CO2 + NADPH</text>
        <dbReference type="Rhea" id="RHEA:19629"/>
        <dbReference type="ChEBI" id="CHEBI:15562"/>
        <dbReference type="ChEBI" id="CHEBI:16526"/>
        <dbReference type="ChEBI" id="CHEBI:16810"/>
        <dbReference type="ChEBI" id="CHEBI:57783"/>
        <dbReference type="ChEBI" id="CHEBI:58349"/>
        <dbReference type="EC" id="1.1.1.42"/>
    </reaction>
</comment>
<dbReference type="Pfam" id="PF03971">
    <property type="entry name" value="IDH"/>
    <property type="match status" value="1"/>
</dbReference>
<dbReference type="GO" id="GO:0006099">
    <property type="term" value="P:tricarboxylic acid cycle"/>
    <property type="evidence" value="ECO:0007669"/>
    <property type="project" value="UniProtKB-KW"/>
</dbReference>
<evidence type="ECO:0000256" key="6">
    <source>
        <dbReference type="ARBA" id="ARBA00023002"/>
    </source>
</evidence>